<evidence type="ECO:0000256" key="4">
    <source>
        <dbReference type="ARBA" id="ARBA00023125"/>
    </source>
</evidence>
<evidence type="ECO:0000256" key="7">
    <source>
        <dbReference type="PROSITE-ProRule" id="PRU01091"/>
    </source>
</evidence>
<comment type="caution">
    <text evidence="10">The sequence shown here is derived from an EMBL/GenBank/DDBJ whole genome shotgun (WGS) entry which is preliminary data.</text>
</comment>
<dbReference type="Pfam" id="PF00486">
    <property type="entry name" value="Trans_reg_C"/>
    <property type="match status" value="1"/>
</dbReference>
<dbReference type="SMART" id="SM00448">
    <property type="entry name" value="REC"/>
    <property type="match status" value="1"/>
</dbReference>
<dbReference type="InterPro" id="IPR001867">
    <property type="entry name" value="OmpR/PhoB-type_DNA-bd"/>
</dbReference>
<sequence length="217" mass="23406">MLLVEDDRALAAMLEEILVSAGYLVEVARDGQAGLHLGLSRSYDAVVLDRGLPAIEGLDLLARLRSRGVTTPVLVLSALGLARDRVDGLDAGAEDYLAKPFDIDELLARVRALLRRHGDVADTLPVPGGRFAVSVRTVVGGSGETHLSERESALLAVLARRPGRVFSRSELVAEVFPDAEDDGVVDTYVHYLRRKLGRGTVRTVRGLGYQLGTERSP</sequence>
<evidence type="ECO:0000259" key="9">
    <source>
        <dbReference type="PROSITE" id="PS51755"/>
    </source>
</evidence>
<organism evidence="10 11">
    <name type="scientific">Microlunatus spumicola</name>
    <dbReference type="NCBI Taxonomy" id="81499"/>
    <lineage>
        <taxon>Bacteria</taxon>
        <taxon>Bacillati</taxon>
        <taxon>Actinomycetota</taxon>
        <taxon>Actinomycetes</taxon>
        <taxon>Propionibacteriales</taxon>
        <taxon>Propionibacteriaceae</taxon>
        <taxon>Microlunatus</taxon>
    </lineage>
</organism>
<evidence type="ECO:0000313" key="10">
    <source>
        <dbReference type="EMBL" id="GAA3577058.1"/>
    </source>
</evidence>
<proteinExistence type="predicted"/>
<feature type="domain" description="Response regulatory" evidence="8">
    <location>
        <begin position="1"/>
        <end position="114"/>
    </location>
</feature>
<keyword evidence="2" id="KW-0902">Two-component regulatory system</keyword>
<evidence type="ECO:0000313" key="11">
    <source>
        <dbReference type="Proteomes" id="UP001500767"/>
    </source>
</evidence>
<dbReference type="Gene3D" id="6.10.250.690">
    <property type="match status" value="1"/>
</dbReference>
<dbReference type="InterPro" id="IPR016032">
    <property type="entry name" value="Sig_transdc_resp-reg_C-effctor"/>
</dbReference>
<dbReference type="SUPFAM" id="SSF52172">
    <property type="entry name" value="CheY-like"/>
    <property type="match status" value="1"/>
</dbReference>
<name>A0ABP6Y5G4_9ACTN</name>
<dbReference type="InterPro" id="IPR011006">
    <property type="entry name" value="CheY-like_superfamily"/>
</dbReference>
<feature type="modified residue" description="4-aspartylphosphate" evidence="6">
    <location>
        <position position="49"/>
    </location>
</feature>
<accession>A0ABP6Y5G4</accession>
<dbReference type="Pfam" id="PF00072">
    <property type="entry name" value="Response_reg"/>
    <property type="match status" value="1"/>
</dbReference>
<dbReference type="SMART" id="SM00862">
    <property type="entry name" value="Trans_reg_C"/>
    <property type="match status" value="1"/>
</dbReference>
<evidence type="ECO:0000256" key="6">
    <source>
        <dbReference type="PROSITE-ProRule" id="PRU00169"/>
    </source>
</evidence>
<dbReference type="SUPFAM" id="SSF46894">
    <property type="entry name" value="C-terminal effector domain of the bipartite response regulators"/>
    <property type="match status" value="1"/>
</dbReference>
<protein>
    <submittedName>
        <fullName evidence="10">Response regulator transcription factor</fullName>
    </submittedName>
</protein>
<keyword evidence="1 6" id="KW-0597">Phosphoprotein</keyword>
<dbReference type="InterPro" id="IPR039420">
    <property type="entry name" value="WalR-like"/>
</dbReference>
<evidence type="ECO:0000259" key="8">
    <source>
        <dbReference type="PROSITE" id="PS50110"/>
    </source>
</evidence>
<keyword evidence="11" id="KW-1185">Reference proteome</keyword>
<feature type="DNA-binding region" description="OmpR/PhoB-type" evidence="7">
    <location>
        <begin position="121"/>
        <end position="213"/>
    </location>
</feature>
<keyword evidence="4 7" id="KW-0238">DNA-binding</keyword>
<dbReference type="Proteomes" id="UP001500767">
    <property type="component" value="Unassembled WGS sequence"/>
</dbReference>
<evidence type="ECO:0000256" key="2">
    <source>
        <dbReference type="ARBA" id="ARBA00023012"/>
    </source>
</evidence>
<dbReference type="PROSITE" id="PS51755">
    <property type="entry name" value="OMPR_PHOB"/>
    <property type="match status" value="1"/>
</dbReference>
<dbReference type="Gene3D" id="1.10.10.10">
    <property type="entry name" value="Winged helix-like DNA-binding domain superfamily/Winged helix DNA-binding domain"/>
    <property type="match status" value="1"/>
</dbReference>
<dbReference type="InterPro" id="IPR036388">
    <property type="entry name" value="WH-like_DNA-bd_sf"/>
</dbReference>
<feature type="domain" description="OmpR/PhoB-type" evidence="9">
    <location>
        <begin position="121"/>
        <end position="213"/>
    </location>
</feature>
<dbReference type="Gene3D" id="3.40.50.2300">
    <property type="match status" value="1"/>
</dbReference>
<evidence type="ECO:0000256" key="1">
    <source>
        <dbReference type="ARBA" id="ARBA00022553"/>
    </source>
</evidence>
<dbReference type="EMBL" id="BAAAYR010000005">
    <property type="protein sequence ID" value="GAA3577058.1"/>
    <property type="molecule type" value="Genomic_DNA"/>
</dbReference>
<dbReference type="PANTHER" id="PTHR48111">
    <property type="entry name" value="REGULATOR OF RPOS"/>
    <property type="match status" value="1"/>
</dbReference>
<gene>
    <name evidence="10" type="ORF">GCM10022197_37850</name>
</gene>
<evidence type="ECO:0000256" key="5">
    <source>
        <dbReference type="ARBA" id="ARBA00023163"/>
    </source>
</evidence>
<dbReference type="PANTHER" id="PTHR48111:SF1">
    <property type="entry name" value="TWO-COMPONENT RESPONSE REGULATOR ORR33"/>
    <property type="match status" value="1"/>
</dbReference>
<dbReference type="PROSITE" id="PS50110">
    <property type="entry name" value="RESPONSE_REGULATORY"/>
    <property type="match status" value="1"/>
</dbReference>
<keyword evidence="3" id="KW-0805">Transcription regulation</keyword>
<dbReference type="CDD" id="cd00383">
    <property type="entry name" value="trans_reg_C"/>
    <property type="match status" value="1"/>
</dbReference>
<reference evidence="11" key="1">
    <citation type="journal article" date="2019" name="Int. J. Syst. Evol. Microbiol.">
        <title>The Global Catalogue of Microorganisms (GCM) 10K type strain sequencing project: providing services to taxonomists for standard genome sequencing and annotation.</title>
        <authorList>
            <consortium name="The Broad Institute Genomics Platform"/>
            <consortium name="The Broad Institute Genome Sequencing Center for Infectious Disease"/>
            <person name="Wu L."/>
            <person name="Ma J."/>
        </authorList>
    </citation>
    <scope>NUCLEOTIDE SEQUENCE [LARGE SCALE GENOMIC DNA]</scope>
    <source>
        <strain evidence="11">JCM 16540</strain>
    </source>
</reference>
<dbReference type="InterPro" id="IPR001789">
    <property type="entry name" value="Sig_transdc_resp-reg_receiver"/>
</dbReference>
<keyword evidence="5" id="KW-0804">Transcription</keyword>
<evidence type="ECO:0000256" key="3">
    <source>
        <dbReference type="ARBA" id="ARBA00023015"/>
    </source>
</evidence>